<sequence>MNNQLRLINSTITRFQKENDLDDQFLFEIFSISQILKSKNIDFVDIENSIVDGGNDGGIDSVIVLVNDTNLNTIEELSELEINRKTELEIFIIQTKDSNSFKERVFDTLSLTFQDVFDYTKELEDLNSRYNHSLVDKIFLLREAIDQIMVTTDKVRINVVYASKGDTTQISNGVKNRAQLLVQTLKEKSSISNCEVLYYGANELRKIFIEPEETELILNYRDSFSSSFLDGSSVGYVLTVNLKDYFNFVTKDKTIRESIFENNVRHFQGSITVNKGINETLKNSEDIEFWWLNNGITILSPEIVPLPDNKLRLKNIQIVNGLQTTFCIYNHYKEKGIDTIDEKRSVLIKIIKTSDQTTMDKIIYSTNSQTMVRAADLRATDELQRNIENYFLSKGYYYDRRKNYYKNMNKDRSKIFNIAKTAQYIETLLFKRPNLARANPTSLLKTDENYSRIFSYDFNIDSYLKACLLHTKVSKFIKKIPLDSDIINIKYGASMKNLSFHLMLITAILYFKNYGFNDTDLANLDLDKIDQKLFNQSLLYLVQILDKLDDTRSIINIAKSSALTKEITNEFINKDKSDYEIIDNLTEMVTELIAVSLEERKDDL</sequence>
<dbReference type="KEGG" id="vgu:HYG85_04955"/>
<reference evidence="2 3" key="1">
    <citation type="submission" date="2020-07" db="EMBL/GenBank/DDBJ databases">
        <title>Vallitalea guaymasensis genome.</title>
        <authorList>
            <person name="Postec A."/>
        </authorList>
    </citation>
    <scope>NUCLEOTIDE SEQUENCE [LARGE SCALE GENOMIC DNA]</scope>
    <source>
        <strain evidence="2 3">Ra1766G1</strain>
    </source>
</reference>
<dbReference type="Proteomes" id="UP000677305">
    <property type="component" value="Chromosome"/>
</dbReference>
<evidence type="ECO:0000313" key="2">
    <source>
        <dbReference type="EMBL" id="QUH28300.1"/>
    </source>
</evidence>
<feature type="domain" description="Abortive phage infection protein C-terminal" evidence="1">
    <location>
        <begin position="260"/>
        <end position="531"/>
    </location>
</feature>
<evidence type="ECO:0000313" key="3">
    <source>
        <dbReference type="Proteomes" id="UP000677305"/>
    </source>
</evidence>
<proteinExistence type="predicted"/>
<dbReference type="InterPro" id="IPR018891">
    <property type="entry name" value="AIPR_C"/>
</dbReference>
<dbReference type="Pfam" id="PF10592">
    <property type="entry name" value="AIPR"/>
    <property type="match status" value="1"/>
</dbReference>
<protein>
    <submittedName>
        <fullName evidence="2">AIPR family protein</fullName>
    </submittedName>
</protein>
<accession>A0A8J8SBD9</accession>
<dbReference type="EMBL" id="CP058561">
    <property type="protein sequence ID" value="QUH28300.1"/>
    <property type="molecule type" value="Genomic_DNA"/>
</dbReference>
<gene>
    <name evidence="2" type="ORF">HYG85_04955</name>
</gene>
<evidence type="ECO:0000259" key="1">
    <source>
        <dbReference type="Pfam" id="PF10592"/>
    </source>
</evidence>
<name>A0A8J8SBD9_9FIRM</name>
<dbReference type="AlphaFoldDB" id="A0A8J8SBD9"/>
<keyword evidence="3" id="KW-1185">Reference proteome</keyword>
<dbReference type="RefSeq" id="WP_212692549.1">
    <property type="nucleotide sequence ID" value="NZ_CP058561.1"/>
</dbReference>
<organism evidence="2 3">
    <name type="scientific">Vallitalea guaymasensis</name>
    <dbReference type="NCBI Taxonomy" id="1185412"/>
    <lineage>
        <taxon>Bacteria</taxon>
        <taxon>Bacillati</taxon>
        <taxon>Bacillota</taxon>
        <taxon>Clostridia</taxon>
        <taxon>Lachnospirales</taxon>
        <taxon>Vallitaleaceae</taxon>
        <taxon>Vallitalea</taxon>
    </lineage>
</organism>